<evidence type="ECO:0000256" key="1">
    <source>
        <dbReference type="SAM" id="MobiDB-lite"/>
    </source>
</evidence>
<dbReference type="Pfam" id="PF16716">
    <property type="entry name" value="BST2"/>
    <property type="match status" value="1"/>
</dbReference>
<feature type="region of interest" description="Disordered" evidence="1">
    <location>
        <begin position="131"/>
        <end position="154"/>
    </location>
</feature>
<organism evidence="3">
    <name type="scientific">Tadarida brasiliensis</name>
    <name type="common">Brazilian free-tailed bat</name>
    <dbReference type="NCBI Taxonomy" id="9438"/>
    <lineage>
        <taxon>Eukaryota</taxon>
        <taxon>Metazoa</taxon>
        <taxon>Chordata</taxon>
        <taxon>Craniata</taxon>
        <taxon>Vertebrata</taxon>
        <taxon>Euteleostomi</taxon>
        <taxon>Mammalia</taxon>
        <taxon>Eutheria</taxon>
        <taxon>Laurasiatheria</taxon>
        <taxon>Chiroptera</taxon>
        <taxon>Yangochiroptera</taxon>
        <taxon>Molossidae</taxon>
        <taxon>Tadarida</taxon>
    </lineage>
</organism>
<dbReference type="GO" id="GO:0045087">
    <property type="term" value="P:innate immune response"/>
    <property type="evidence" value="ECO:0007669"/>
    <property type="project" value="TreeGrafter"/>
</dbReference>
<name>A0A8F2Z0T4_TADBR</name>
<keyword evidence="2" id="KW-1133">Transmembrane helix</keyword>
<feature type="transmembrane region" description="Helical" evidence="2">
    <location>
        <begin position="29"/>
        <end position="50"/>
    </location>
</feature>
<dbReference type="GO" id="GO:0051607">
    <property type="term" value="P:defense response to virus"/>
    <property type="evidence" value="ECO:0007669"/>
    <property type="project" value="InterPro"/>
</dbReference>
<dbReference type="EMBL" id="MT274402">
    <property type="protein sequence ID" value="QWX94048.1"/>
    <property type="molecule type" value="mRNA"/>
</dbReference>
<keyword evidence="2" id="KW-0472">Membrane</keyword>
<protein>
    <submittedName>
        <fullName evidence="3">BST-2</fullName>
    </submittedName>
</protein>
<dbReference type="GO" id="GO:0008191">
    <property type="term" value="F:metalloendopeptidase inhibitor activity"/>
    <property type="evidence" value="ECO:0007669"/>
    <property type="project" value="TreeGrafter"/>
</dbReference>
<reference evidence="3" key="1">
    <citation type="submission" date="2020-04" db="EMBL/GenBank/DDBJ databases">
        <title>Bats Possess Unique Variants of the Antiviral Restriction Factor Tetherin.</title>
        <authorList>
            <person name="Hayward J.A."/>
            <person name="Tachedjian M."/>
            <person name="Johnson A."/>
            <person name="Gordon T.B."/>
            <person name="Cui J."/>
            <person name="Marsh G.A."/>
            <person name="Baker M.L."/>
            <person name="Wang L.-F."/>
            <person name="Tachedjian G."/>
        </authorList>
    </citation>
    <scope>NUCLEOTIDE SEQUENCE</scope>
</reference>
<keyword evidence="2" id="KW-0812">Transmembrane</keyword>
<dbReference type="GO" id="GO:0005794">
    <property type="term" value="C:Golgi apparatus"/>
    <property type="evidence" value="ECO:0007669"/>
    <property type="project" value="TreeGrafter"/>
</dbReference>
<accession>A0A8F2Z0T4</accession>
<proteinExistence type="evidence at transcript level"/>
<dbReference type="GO" id="GO:0009986">
    <property type="term" value="C:cell surface"/>
    <property type="evidence" value="ECO:0007669"/>
    <property type="project" value="TreeGrafter"/>
</dbReference>
<evidence type="ECO:0000256" key="2">
    <source>
        <dbReference type="SAM" id="Phobius"/>
    </source>
</evidence>
<dbReference type="InterPro" id="IPR024886">
    <property type="entry name" value="BST2"/>
</dbReference>
<dbReference type="AlphaFoldDB" id="A0A8F2Z0T4"/>
<evidence type="ECO:0000313" key="3">
    <source>
        <dbReference type="EMBL" id="QWX94048.1"/>
    </source>
</evidence>
<sequence length="177" mass="19762">MAPTFYYRPLSMDECSEYGKQQYWRLPRCLVITVFLMLVSMSVTVIVLAVKLNSTACKNGLQAEQECRNRTHLLENQLTQTQLKTEVQAATCNQTVATLMASLKKEKAQSDTQQELVQTLQEKIKELKQKLNTSPDQGLRKENEASGGENSSTSFGNTLSRCVVTLLLAVSLQVLLA</sequence>
<dbReference type="Gene3D" id="1.20.5.1700">
    <property type="match status" value="1"/>
</dbReference>
<dbReference type="PANTHER" id="PTHR15190">
    <property type="entry name" value="BONE MARROW STROMAL ANTIGEN 2"/>
    <property type="match status" value="1"/>
</dbReference>
<dbReference type="PANTHER" id="PTHR15190:SF1">
    <property type="entry name" value="BONE MARROW STROMAL ANTIGEN 2"/>
    <property type="match status" value="1"/>
</dbReference>